<dbReference type="Proteomes" id="UP000051020">
    <property type="component" value="Unassembled WGS sequence"/>
</dbReference>
<reference evidence="2 3" key="1">
    <citation type="journal article" date="2015" name="Genome Announc.">
        <title>Expanding the biotechnology potential of lactobacilli through comparative genomics of 213 strains and associated genera.</title>
        <authorList>
            <person name="Sun Z."/>
            <person name="Harris H.M."/>
            <person name="McCann A."/>
            <person name="Guo C."/>
            <person name="Argimon S."/>
            <person name="Zhang W."/>
            <person name="Yang X."/>
            <person name="Jeffery I.B."/>
            <person name="Cooney J.C."/>
            <person name="Kagawa T.F."/>
            <person name="Liu W."/>
            <person name="Song Y."/>
            <person name="Salvetti E."/>
            <person name="Wrobel A."/>
            <person name="Rasinkangas P."/>
            <person name="Parkhill J."/>
            <person name="Rea M.C."/>
            <person name="O'Sullivan O."/>
            <person name="Ritari J."/>
            <person name="Douillard F.P."/>
            <person name="Paul Ross R."/>
            <person name="Yang R."/>
            <person name="Briner A.E."/>
            <person name="Felis G.E."/>
            <person name="de Vos W.M."/>
            <person name="Barrangou R."/>
            <person name="Klaenhammer T.R."/>
            <person name="Caufield P.W."/>
            <person name="Cui Y."/>
            <person name="Zhang H."/>
            <person name="O'Toole P.W."/>
        </authorList>
    </citation>
    <scope>NUCLEOTIDE SEQUENCE [LARGE SCALE GENOMIC DNA]</scope>
    <source>
        <strain evidence="2 3">DSM 20314</strain>
    </source>
</reference>
<dbReference type="AlphaFoldDB" id="A0A837R8Z9"/>
<comment type="caution">
    <text evidence="2">The sequence shown here is derived from an EMBL/GenBank/DDBJ whole genome shotgun (WGS) entry which is preliminary data.</text>
</comment>
<feature type="transmembrane region" description="Helical" evidence="1">
    <location>
        <begin position="22"/>
        <end position="41"/>
    </location>
</feature>
<keyword evidence="1" id="KW-1133">Transmembrane helix</keyword>
<protein>
    <submittedName>
        <fullName evidence="2">Uncharacterized protein</fullName>
    </submittedName>
</protein>
<organism evidence="2 3">
    <name type="scientific">Lactiplantibacillus pentosus DSM 20314</name>
    <dbReference type="NCBI Taxonomy" id="1423791"/>
    <lineage>
        <taxon>Bacteria</taxon>
        <taxon>Bacillati</taxon>
        <taxon>Bacillota</taxon>
        <taxon>Bacilli</taxon>
        <taxon>Lactobacillales</taxon>
        <taxon>Lactobacillaceae</taxon>
        <taxon>Lactiplantibacillus</taxon>
    </lineage>
</organism>
<name>A0A837R8Z9_LACPE</name>
<proteinExistence type="predicted"/>
<keyword evidence="1" id="KW-0472">Membrane</keyword>
<evidence type="ECO:0000313" key="3">
    <source>
        <dbReference type="Proteomes" id="UP000051020"/>
    </source>
</evidence>
<evidence type="ECO:0000313" key="2">
    <source>
        <dbReference type="EMBL" id="KRK24151.1"/>
    </source>
</evidence>
<keyword evidence="1" id="KW-0812">Transmembrane</keyword>
<dbReference type="EMBL" id="AZCU01000011">
    <property type="protein sequence ID" value="KRK24151.1"/>
    <property type="molecule type" value="Genomic_DNA"/>
</dbReference>
<sequence>MIVNSNIYFLQFCREVFSMKKLLLPFITVLIIGAVVGIVTLHHAPAATPTTTAKKAQVPRRVAPITAAAVAKDPKLKYSCIIYYAVKHLKIQRWQEVSDFKLGWQVEIYHEASQSKYLVWPDKNIKTNAKALQPNWFTIKKGQVTYDSFGVHTFKKDMTATVSLTTIIKQIQQDHATKTVRNMRPNLVVKEHARVDD</sequence>
<evidence type="ECO:0000256" key="1">
    <source>
        <dbReference type="SAM" id="Phobius"/>
    </source>
</evidence>
<gene>
    <name evidence="2" type="ORF">FD24_GL000518</name>
</gene>
<accession>A0A837R8Z9</accession>